<name>A0ABM1BI15_LIMPO</name>
<dbReference type="InterPro" id="IPR027963">
    <property type="entry name" value="MEIOC"/>
</dbReference>
<evidence type="ECO:0000313" key="2">
    <source>
        <dbReference type="Proteomes" id="UP000694941"/>
    </source>
</evidence>
<reference evidence="3" key="1">
    <citation type="submission" date="2025-08" db="UniProtKB">
        <authorList>
            <consortium name="RefSeq"/>
        </authorList>
    </citation>
    <scope>IDENTIFICATION</scope>
    <source>
        <tissue evidence="3">Muscle</tissue>
    </source>
</reference>
<dbReference type="GeneID" id="106466663"/>
<keyword evidence="2" id="KW-1185">Reference proteome</keyword>
<sequence>MSKETVKLPSRKTTSPLNVMKGTCNGSISQPVLEGAGDDALHRSQFQNNSGQKLCQGMGKINDISLLKKQAKNGPVTTSLSLNNVSPSASDADGSRDSFCLYSPWSHKTFQSHNSSHTDGQGYNQDLASIRHGCTVQPYAAGAHDNYFFDGVSHSEERIEPIYNNSEKSVWDMVSKIVDDDFLLANGSFDVGDPLTAHLTNTDFACHLFGSSDIASPGAWGPKISEDAHVSIGNGSSECHYNCYNFDKIGTKKNIGSDCYSDSICSQNENFIDAANYGSGRNMSSQKIAHNQLKHSLQSRVNFGGFDEGDYYQPVSNPVHYNDGFKPESEVEGSQFCSSHILNGTLREQLQQQFWMNEDIETGNKDFTGDFASSTANQLPLFPPFQHFENCYQGSCHPSVLENFVDGSKKFYFAREQQINSDEHKLSGQQSSKLNCSFRSVGYPRAIRAGSDCSKNPNLHADSTFSNVVQNQGDFIPVDTGNPGQESFMPLLSASHLQRSDRISYASPAITGHVIPQQNQTNSNQQLPHPYHNFPRNINQRHQAFRKNSNIQRNLDSNFTLELGSQMSQSRGNTATSFGFNTKKSLPTSSHAEIQSLPNGCYTALKGDCLPTVSSTMSYDGLKNGLGNQSGVLSGLDKISVNGINCPSQISLLTTLGSPPISIQTSEFVDHPSQHPVRGVLHPQFLSEYLSPDLFGFSSGSNPHNQALKYSGPFPSPSIVDSTNEVYQPFDACFQGKGIQPFYGTGEVFFDQIPPTAILPVGAHFFGARTLRRSGPSNELHLRLEECYEQFRNLEKERKKTEAELARQNPGKKISSTNNIPIPRLPPNPSRVDRLIVDELREHAKVITLIAKMEQLRASDIHKNIHKSMEKWLEAIRNVQARRRDEIINATNRHRGGGNRFQEDKVFTSRIPFSADVIALAASINELSKASRGARTSMWCALVTTILFSVDPDLASSQSFSDDAQLKEQESLSCKTSSESFLPEKSTISVTKTNIISPLPTVDVIASTATPFNPVIMSQKNK</sequence>
<accession>A0ABM1BI15</accession>
<feature type="region of interest" description="Disordered" evidence="1">
    <location>
        <begin position="802"/>
        <end position="827"/>
    </location>
</feature>
<evidence type="ECO:0000313" key="3">
    <source>
        <dbReference type="RefSeq" id="XP_013782409.1"/>
    </source>
</evidence>
<gene>
    <name evidence="3" type="primary">LOC106466663</name>
</gene>
<dbReference type="PANTHER" id="PTHR33861">
    <property type="entry name" value="PROTEIN CBG18333"/>
    <property type="match status" value="1"/>
</dbReference>
<proteinExistence type="predicted"/>
<dbReference type="Proteomes" id="UP000694941">
    <property type="component" value="Unplaced"/>
</dbReference>
<dbReference type="Pfam" id="PF15189">
    <property type="entry name" value="MEIOC"/>
    <property type="match status" value="1"/>
</dbReference>
<feature type="region of interest" description="Disordered" evidence="1">
    <location>
        <begin position="1"/>
        <end position="23"/>
    </location>
</feature>
<dbReference type="RefSeq" id="XP_013782409.1">
    <property type="nucleotide sequence ID" value="XM_013926955.2"/>
</dbReference>
<protein>
    <submittedName>
        <fullName evidence="3">Uncharacterized protein LOC106466663 isoform X1</fullName>
    </submittedName>
</protein>
<evidence type="ECO:0000256" key="1">
    <source>
        <dbReference type="SAM" id="MobiDB-lite"/>
    </source>
</evidence>
<organism evidence="2 3">
    <name type="scientific">Limulus polyphemus</name>
    <name type="common">Atlantic horseshoe crab</name>
    <dbReference type="NCBI Taxonomy" id="6850"/>
    <lineage>
        <taxon>Eukaryota</taxon>
        <taxon>Metazoa</taxon>
        <taxon>Ecdysozoa</taxon>
        <taxon>Arthropoda</taxon>
        <taxon>Chelicerata</taxon>
        <taxon>Merostomata</taxon>
        <taxon>Xiphosura</taxon>
        <taxon>Limulidae</taxon>
        <taxon>Limulus</taxon>
    </lineage>
</organism>
<dbReference type="PANTHER" id="PTHR33861:SF5">
    <property type="entry name" value="GAMMA-TUBULIN COMPLEX COMPONENT"/>
    <property type="match status" value="1"/>
</dbReference>